<dbReference type="PROSITE" id="PS50994">
    <property type="entry name" value="INTEGRASE"/>
    <property type="match status" value="1"/>
</dbReference>
<evidence type="ECO:0000313" key="7">
    <source>
        <dbReference type="Proteomes" id="UP000434957"/>
    </source>
</evidence>
<dbReference type="AlphaFoldDB" id="A0A6A4BLE1"/>
<dbReference type="GO" id="GO:0005634">
    <property type="term" value="C:nucleus"/>
    <property type="evidence" value="ECO:0007669"/>
    <property type="project" value="UniProtKB-SubCell"/>
</dbReference>
<gene>
    <name evidence="6" type="ORF">PR003_g29551</name>
</gene>
<dbReference type="SUPFAM" id="SSF54160">
    <property type="entry name" value="Chromo domain-like"/>
    <property type="match status" value="1"/>
</dbReference>
<comment type="subcellular location">
    <subcellularLocation>
        <location evidence="1">Nucleus</location>
    </subcellularLocation>
</comment>
<dbReference type="PANTHER" id="PTHR37984:SF5">
    <property type="entry name" value="PROTEIN NYNRIN-LIKE"/>
    <property type="match status" value="1"/>
</dbReference>
<dbReference type="Pfam" id="PF00665">
    <property type="entry name" value="rve"/>
    <property type="match status" value="1"/>
</dbReference>
<keyword evidence="2" id="KW-0539">Nucleus</keyword>
<feature type="compositionally biased region" description="Basic and acidic residues" evidence="3">
    <location>
        <begin position="517"/>
        <end position="534"/>
    </location>
</feature>
<dbReference type="InterPro" id="IPR012337">
    <property type="entry name" value="RNaseH-like_sf"/>
</dbReference>
<evidence type="ECO:0000256" key="3">
    <source>
        <dbReference type="SAM" id="MobiDB-lite"/>
    </source>
</evidence>
<dbReference type="InterPro" id="IPR000953">
    <property type="entry name" value="Chromo/chromo_shadow_dom"/>
</dbReference>
<dbReference type="SUPFAM" id="SSF53098">
    <property type="entry name" value="Ribonuclease H-like"/>
    <property type="match status" value="1"/>
</dbReference>
<feature type="region of interest" description="Disordered" evidence="3">
    <location>
        <begin position="450"/>
        <end position="469"/>
    </location>
</feature>
<feature type="region of interest" description="Disordered" evidence="3">
    <location>
        <begin position="509"/>
        <end position="534"/>
    </location>
</feature>
<dbReference type="PANTHER" id="PTHR37984">
    <property type="entry name" value="PROTEIN CBG26694"/>
    <property type="match status" value="1"/>
</dbReference>
<dbReference type="PROSITE" id="PS00598">
    <property type="entry name" value="CHROMO_1"/>
    <property type="match status" value="1"/>
</dbReference>
<evidence type="ECO:0000256" key="2">
    <source>
        <dbReference type="ARBA" id="ARBA00023242"/>
    </source>
</evidence>
<protein>
    <recommendedName>
        <fullName evidence="8">Integrase catalytic domain-containing protein</fullName>
    </recommendedName>
</protein>
<feature type="compositionally biased region" description="Low complexity" evidence="3">
    <location>
        <begin position="357"/>
        <end position="368"/>
    </location>
</feature>
<evidence type="ECO:0000259" key="5">
    <source>
        <dbReference type="PROSITE" id="PS50994"/>
    </source>
</evidence>
<dbReference type="InterPro" id="IPR050951">
    <property type="entry name" value="Retrovirus_Pol_polyprotein"/>
</dbReference>
<evidence type="ECO:0000256" key="1">
    <source>
        <dbReference type="ARBA" id="ARBA00004123"/>
    </source>
</evidence>
<dbReference type="InterPro" id="IPR023779">
    <property type="entry name" value="Chromodomain_CS"/>
</dbReference>
<evidence type="ECO:0000259" key="4">
    <source>
        <dbReference type="PROSITE" id="PS50013"/>
    </source>
</evidence>
<dbReference type="InterPro" id="IPR023780">
    <property type="entry name" value="Chromo_domain"/>
</dbReference>
<dbReference type="Proteomes" id="UP000434957">
    <property type="component" value="Unassembled WGS sequence"/>
</dbReference>
<dbReference type="InterPro" id="IPR056924">
    <property type="entry name" value="SH3_Tf2-1"/>
</dbReference>
<sequence length="534" mass="58326">MDFIFGLPPDAEGRTGVLVFVDRFTKMVHLIPVSDTVTAAETAAHFIDCVFRHHGLPESIVSDRDPRFTSAFWSSLVQLLGTMLSMSTAAHPETDGQTERVNRVLEDVLRSYATSFASWSSFLPLAEFALNNAEHASTGLTPFFANNARHPRVPALIAVGHPTARRGSTLGGDDDGVNDMTSAAHEDVTLNAVTRSKTKMALATPDIAASPLATWTARTLIDPGNAGVPVAAANYAPKTPARPVDNAAVSEFVLQRQSIARFVRDALQDPVDKQKENADKRGRKNTATFATGDQVLLSTDGIRSSAVTNLGASKLAPRFIGPFRVMKVNGEAYTLDIPTSLRLHPTFYVGRLKKYHPASIPSTTSSSAPERRANAPHDAQSASPPAPPEPAQPESSPPQPSSERPLHDSNRSPSRLGQPKRTSYRREPPPPIVDSAGDTRWIVDHIVAHEDPPRATSRTRIRTSDQASRGIPAARRYRVRWLGFPPDDDTWEPRSTLLRDVPDVVREYEDEITNGSDSEREPSTQARGEVRRDD</sequence>
<dbReference type="SMART" id="SM00298">
    <property type="entry name" value="CHROMO"/>
    <property type="match status" value="1"/>
</dbReference>
<keyword evidence="7" id="KW-1185">Reference proteome</keyword>
<comment type="caution">
    <text evidence="6">The sequence shown here is derived from an EMBL/GenBank/DDBJ whole genome shotgun (WGS) entry which is preliminary data.</text>
</comment>
<reference evidence="6 7" key="1">
    <citation type="submission" date="2018-08" db="EMBL/GenBank/DDBJ databases">
        <title>Genomic investigation of the strawberry pathogen Phytophthora fragariae indicates pathogenicity is determined by transcriptional variation in three key races.</title>
        <authorList>
            <person name="Adams T.M."/>
            <person name="Armitage A.D."/>
            <person name="Sobczyk M.K."/>
            <person name="Bates H.J."/>
            <person name="Dunwell J.M."/>
            <person name="Nellist C.F."/>
            <person name="Harrison R.J."/>
        </authorList>
    </citation>
    <scope>NUCLEOTIDE SEQUENCE [LARGE SCALE GENOMIC DNA]</scope>
    <source>
        <strain evidence="6 7">SCRP333</strain>
    </source>
</reference>
<dbReference type="Pfam" id="PF24626">
    <property type="entry name" value="SH3_Tf2-1"/>
    <property type="match status" value="1"/>
</dbReference>
<dbReference type="CDD" id="cd00024">
    <property type="entry name" value="CD_CSD"/>
    <property type="match status" value="1"/>
</dbReference>
<dbReference type="InterPro" id="IPR036397">
    <property type="entry name" value="RNaseH_sf"/>
</dbReference>
<accession>A0A6A4BLE1</accession>
<dbReference type="Pfam" id="PF00385">
    <property type="entry name" value="Chromo"/>
    <property type="match status" value="1"/>
</dbReference>
<proteinExistence type="predicted"/>
<dbReference type="Gene3D" id="3.30.420.10">
    <property type="entry name" value="Ribonuclease H-like superfamily/Ribonuclease H"/>
    <property type="match status" value="1"/>
</dbReference>
<evidence type="ECO:0008006" key="8">
    <source>
        <dbReference type="Google" id="ProtNLM"/>
    </source>
</evidence>
<dbReference type="GO" id="GO:0003676">
    <property type="term" value="F:nucleic acid binding"/>
    <property type="evidence" value="ECO:0007669"/>
    <property type="project" value="InterPro"/>
</dbReference>
<dbReference type="Gene3D" id="2.40.50.40">
    <property type="match status" value="1"/>
</dbReference>
<feature type="domain" description="Integrase catalytic" evidence="5">
    <location>
        <begin position="1"/>
        <end position="150"/>
    </location>
</feature>
<dbReference type="InterPro" id="IPR016197">
    <property type="entry name" value="Chromo-like_dom_sf"/>
</dbReference>
<feature type="domain" description="Chromo" evidence="4">
    <location>
        <begin position="441"/>
        <end position="520"/>
    </location>
</feature>
<name>A0A6A4BLE1_9STRA</name>
<dbReference type="PROSITE" id="PS50013">
    <property type="entry name" value="CHROMO_2"/>
    <property type="match status" value="1"/>
</dbReference>
<feature type="compositionally biased region" description="Pro residues" evidence="3">
    <location>
        <begin position="384"/>
        <end position="400"/>
    </location>
</feature>
<feature type="region of interest" description="Disordered" evidence="3">
    <location>
        <begin position="357"/>
        <end position="439"/>
    </location>
</feature>
<dbReference type="InterPro" id="IPR001584">
    <property type="entry name" value="Integrase_cat-core"/>
</dbReference>
<dbReference type="EMBL" id="QXFT01005019">
    <property type="protein sequence ID" value="KAE9274630.1"/>
    <property type="molecule type" value="Genomic_DNA"/>
</dbReference>
<evidence type="ECO:0000313" key="6">
    <source>
        <dbReference type="EMBL" id="KAE9274630.1"/>
    </source>
</evidence>
<dbReference type="GO" id="GO:0015074">
    <property type="term" value="P:DNA integration"/>
    <property type="evidence" value="ECO:0007669"/>
    <property type="project" value="InterPro"/>
</dbReference>
<organism evidence="6 7">
    <name type="scientific">Phytophthora rubi</name>
    <dbReference type="NCBI Taxonomy" id="129364"/>
    <lineage>
        <taxon>Eukaryota</taxon>
        <taxon>Sar</taxon>
        <taxon>Stramenopiles</taxon>
        <taxon>Oomycota</taxon>
        <taxon>Peronosporomycetes</taxon>
        <taxon>Peronosporales</taxon>
        <taxon>Peronosporaceae</taxon>
        <taxon>Phytophthora</taxon>
    </lineage>
</organism>